<feature type="transmembrane region" description="Helical" evidence="6">
    <location>
        <begin position="372"/>
        <end position="389"/>
    </location>
</feature>
<evidence type="ECO:0000256" key="5">
    <source>
        <dbReference type="ARBA" id="ARBA00023136"/>
    </source>
</evidence>
<keyword evidence="8" id="KW-1185">Reference proteome</keyword>
<dbReference type="EMBL" id="NEWK01000001">
    <property type="protein sequence ID" value="OXB88863.1"/>
    <property type="molecule type" value="Genomic_DNA"/>
</dbReference>
<evidence type="ECO:0000256" key="6">
    <source>
        <dbReference type="SAM" id="Phobius"/>
    </source>
</evidence>
<feature type="transmembrane region" description="Helical" evidence="6">
    <location>
        <begin position="93"/>
        <end position="118"/>
    </location>
</feature>
<keyword evidence="3 6" id="KW-0812">Transmembrane</keyword>
<comment type="subcellular location">
    <subcellularLocation>
        <location evidence="1">Cell membrane</location>
        <topology evidence="1">Multi-pass membrane protein</topology>
    </subcellularLocation>
</comment>
<proteinExistence type="predicted"/>
<evidence type="ECO:0000256" key="1">
    <source>
        <dbReference type="ARBA" id="ARBA00004651"/>
    </source>
</evidence>
<keyword evidence="4 6" id="KW-1133">Transmembrane helix</keyword>
<feature type="transmembrane region" description="Helical" evidence="6">
    <location>
        <begin position="395"/>
        <end position="417"/>
    </location>
</feature>
<dbReference type="Proteomes" id="UP000198378">
    <property type="component" value="Unassembled WGS sequence"/>
</dbReference>
<reference evidence="7 8" key="1">
    <citation type="submission" date="2017-05" db="EMBL/GenBank/DDBJ databases">
        <title>The genome sequence of Geobacillus thermocatenulatus DSM 730.</title>
        <authorList>
            <person name="Ramaloko W.T."/>
            <person name="Koen N."/>
            <person name="Polliack S."/>
            <person name="Aliyu H."/>
            <person name="Lebre P."/>
            <person name="Mohr T."/>
            <person name="Oswald F."/>
            <person name="Zwick M."/>
            <person name="Neumann A."/>
            <person name="Syldatk C."/>
            <person name="Cowan D."/>
            <person name="De Maayer P."/>
        </authorList>
    </citation>
    <scope>NUCLEOTIDE SEQUENCE [LARGE SCALE GENOMIC DNA]</scope>
    <source>
        <strain evidence="7 8">BGSC 93A1</strain>
    </source>
</reference>
<organism evidence="7 8">
    <name type="scientific">Geobacillus thermocatenulatus</name>
    <dbReference type="NCBI Taxonomy" id="33938"/>
    <lineage>
        <taxon>Bacteria</taxon>
        <taxon>Bacillati</taxon>
        <taxon>Bacillota</taxon>
        <taxon>Bacilli</taxon>
        <taxon>Bacillales</taxon>
        <taxon>Anoxybacillaceae</taxon>
        <taxon>Geobacillus</taxon>
        <taxon>Geobacillus thermoleovorans group</taxon>
    </lineage>
</organism>
<evidence type="ECO:0000313" key="7">
    <source>
        <dbReference type="EMBL" id="OXB88863.1"/>
    </source>
</evidence>
<dbReference type="InterPro" id="IPR050833">
    <property type="entry name" value="Poly_Biosynth_Transport"/>
</dbReference>
<keyword evidence="5 6" id="KW-0472">Membrane</keyword>
<name>A0AA91TE46_9BACL</name>
<evidence type="ECO:0000256" key="3">
    <source>
        <dbReference type="ARBA" id="ARBA00022692"/>
    </source>
</evidence>
<gene>
    <name evidence="7" type="ORF">B9L19_01770</name>
</gene>
<dbReference type="AlphaFoldDB" id="A0AA91TE46"/>
<feature type="transmembrane region" description="Helical" evidence="6">
    <location>
        <begin position="150"/>
        <end position="171"/>
    </location>
</feature>
<sequence>MLKRLLLKVNKQVLKNVISLSILQGSNYILPLITFPYLVRVLGSEKYGTIAIATAVAQYLSVFVDFGFNYTATRDVALHKNDSERLNKIISNVYSAKLIFLCIALGFLTVIVILIPIFFKYYPIYFIFFMIVIGNALFPTWFYQGVERMNYITAINISIKILSVVLIFLFVKEKDDYITASIIQASGILIAGFIGFSMLQIKFSISVRNLKLNFNFRHLLQEIKDSSNVFISTLAGNVYGQGAVIITGIFAGNKYAGYYSIVQKIASAIVGLSQPFAQAIYPYLCNVYVNNYKRFNEIKKKTAFLVIACSFTISVISFFSSAIFIKWVTGDKNYYITNMMRFSSIMIGFTICNVLLNPFILAMKKYVQMRKMYLITSTLFLILSIPVTYSLKGIGIMVCMIFVEISIFVGSIFIMMINKQYKKFFSLLS</sequence>
<dbReference type="Pfam" id="PF01943">
    <property type="entry name" value="Polysacc_synt"/>
    <property type="match status" value="1"/>
</dbReference>
<keyword evidence="2" id="KW-1003">Cell membrane</keyword>
<feature type="transmembrane region" description="Helical" evidence="6">
    <location>
        <begin position="177"/>
        <end position="199"/>
    </location>
</feature>
<comment type="caution">
    <text evidence="7">The sequence shown here is derived from an EMBL/GenBank/DDBJ whole genome shotgun (WGS) entry which is preliminary data.</text>
</comment>
<accession>A0AA91TE46</accession>
<dbReference type="GO" id="GO:0005886">
    <property type="term" value="C:plasma membrane"/>
    <property type="evidence" value="ECO:0007669"/>
    <property type="project" value="UniProtKB-SubCell"/>
</dbReference>
<protein>
    <recommendedName>
        <fullName evidence="9">Flippase</fullName>
    </recommendedName>
</protein>
<feature type="transmembrane region" description="Helical" evidence="6">
    <location>
        <begin position="20"/>
        <end position="38"/>
    </location>
</feature>
<dbReference type="PANTHER" id="PTHR30250">
    <property type="entry name" value="PST FAMILY PREDICTED COLANIC ACID TRANSPORTER"/>
    <property type="match status" value="1"/>
</dbReference>
<feature type="transmembrane region" description="Helical" evidence="6">
    <location>
        <begin position="50"/>
        <end position="72"/>
    </location>
</feature>
<dbReference type="RefSeq" id="WP_075261376.1">
    <property type="nucleotide sequence ID" value="NZ_CP018058.1"/>
</dbReference>
<dbReference type="PANTHER" id="PTHR30250:SF11">
    <property type="entry name" value="O-ANTIGEN TRANSPORTER-RELATED"/>
    <property type="match status" value="1"/>
</dbReference>
<evidence type="ECO:0000256" key="4">
    <source>
        <dbReference type="ARBA" id="ARBA00022989"/>
    </source>
</evidence>
<evidence type="ECO:0000313" key="8">
    <source>
        <dbReference type="Proteomes" id="UP000198378"/>
    </source>
</evidence>
<feature type="transmembrane region" description="Helical" evidence="6">
    <location>
        <begin position="124"/>
        <end position="143"/>
    </location>
</feature>
<evidence type="ECO:0000256" key="2">
    <source>
        <dbReference type="ARBA" id="ARBA00022475"/>
    </source>
</evidence>
<evidence type="ECO:0008006" key="9">
    <source>
        <dbReference type="Google" id="ProtNLM"/>
    </source>
</evidence>
<feature type="transmembrane region" description="Helical" evidence="6">
    <location>
        <begin position="303"/>
        <end position="327"/>
    </location>
</feature>
<dbReference type="InterPro" id="IPR002797">
    <property type="entry name" value="Polysacc_synth"/>
</dbReference>
<feature type="transmembrane region" description="Helical" evidence="6">
    <location>
        <begin position="339"/>
        <end position="360"/>
    </location>
</feature>